<organism evidence="1 2">
    <name type="scientific">Rotaria sordida</name>
    <dbReference type="NCBI Taxonomy" id="392033"/>
    <lineage>
        <taxon>Eukaryota</taxon>
        <taxon>Metazoa</taxon>
        <taxon>Spiralia</taxon>
        <taxon>Gnathifera</taxon>
        <taxon>Rotifera</taxon>
        <taxon>Eurotatoria</taxon>
        <taxon>Bdelloidea</taxon>
        <taxon>Philodinida</taxon>
        <taxon>Philodinidae</taxon>
        <taxon>Rotaria</taxon>
    </lineage>
</organism>
<feature type="non-terminal residue" evidence="1">
    <location>
        <position position="1"/>
    </location>
</feature>
<proteinExistence type="predicted"/>
<gene>
    <name evidence="1" type="ORF">JBS370_LOCUS42038</name>
</gene>
<accession>A0A820LDB5</accession>
<sequence length="27" mass="3247">VIFMILLRPLPTFKDPTRWSRALNDFV</sequence>
<dbReference type="EMBL" id="CAJOBD010052094">
    <property type="protein sequence ID" value="CAF4354672.1"/>
    <property type="molecule type" value="Genomic_DNA"/>
</dbReference>
<dbReference type="Proteomes" id="UP000663836">
    <property type="component" value="Unassembled WGS sequence"/>
</dbReference>
<protein>
    <submittedName>
        <fullName evidence="1">Uncharacterized protein</fullName>
    </submittedName>
</protein>
<comment type="caution">
    <text evidence="1">The sequence shown here is derived from an EMBL/GenBank/DDBJ whole genome shotgun (WGS) entry which is preliminary data.</text>
</comment>
<dbReference type="AlphaFoldDB" id="A0A820LDB5"/>
<evidence type="ECO:0000313" key="2">
    <source>
        <dbReference type="Proteomes" id="UP000663836"/>
    </source>
</evidence>
<name>A0A820LDB5_9BILA</name>
<evidence type="ECO:0000313" key="1">
    <source>
        <dbReference type="EMBL" id="CAF4354672.1"/>
    </source>
</evidence>
<reference evidence="1" key="1">
    <citation type="submission" date="2021-02" db="EMBL/GenBank/DDBJ databases">
        <authorList>
            <person name="Nowell W R."/>
        </authorList>
    </citation>
    <scope>NUCLEOTIDE SEQUENCE</scope>
</reference>